<dbReference type="Pfam" id="PF10282">
    <property type="entry name" value="Lactonase"/>
    <property type="match status" value="1"/>
</dbReference>
<dbReference type="InterPro" id="IPR019405">
    <property type="entry name" value="Lactonase_7-beta_prop"/>
</dbReference>
<evidence type="ECO:0000313" key="3">
    <source>
        <dbReference type="Proteomes" id="UP000284109"/>
    </source>
</evidence>
<sequence>MLFKGVIHHMQENVLIGGYTKQTSQGIYQLQFNSQTAQLTPAKLAVKLQGPTYFAVSNEHILYTVVQDGEQGGLAAYDMKNNFAYLGSALQPKNSPAYVEVSDKRQLVFSANFHTGIVTIHQIQADKTLAITDQIQLTGHSIRPEQEESHPHMAHLAPDGNLVICDYGSDKVFTYSIDDAGKATKMGEFTAPAGSAPRHLVFNPQHPDIAYCICELASIVLVLNYHDGQFEQLQSYPLLPDNYNEDNTAAAIRISADGQFLYTSNRGHNSIVSFKVSASGQSLEHLQTIKTQGDFPRDFDFDLTGQYLLVPHQKSNDVTIFKRNLETGYLTFINNDTQVPEGTCIVFY</sequence>
<dbReference type="OrthoDB" id="9790815at2"/>
<dbReference type="Proteomes" id="UP000284109">
    <property type="component" value="Unassembled WGS sequence"/>
</dbReference>
<dbReference type="GO" id="GO:0017057">
    <property type="term" value="F:6-phosphogluconolactonase activity"/>
    <property type="evidence" value="ECO:0007669"/>
    <property type="project" value="TreeGrafter"/>
</dbReference>
<accession>A0A3R6VJF2</accession>
<dbReference type="InterPro" id="IPR011048">
    <property type="entry name" value="Haem_d1_sf"/>
</dbReference>
<keyword evidence="3" id="KW-1185">Reference proteome</keyword>
<comment type="caution">
    <text evidence="2">The sequence shown here is derived from an EMBL/GenBank/DDBJ whole genome shotgun (WGS) entry which is preliminary data.</text>
</comment>
<evidence type="ECO:0000256" key="1">
    <source>
        <dbReference type="ARBA" id="ARBA00005564"/>
    </source>
</evidence>
<dbReference type="GO" id="GO:0005829">
    <property type="term" value="C:cytosol"/>
    <property type="evidence" value="ECO:0007669"/>
    <property type="project" value="TreeGrafter"/>
</dbReference>
<gene>
    <name evidence="2" type="ORF">DS831_08445</name>
</gene>
<dbReference type="PANTHER" id="PTHR30344">
    <property type="entry name" value="6-PHOSPHOGLUCONOLACTONASE-RELATED"/>
    <property type="match status" value="1"/>
</dbReference>
<dbReference type="EMBL" id="QOCR01000004">
    <property type="protein sequence ID" value="RHW50175.1"/>
    <property type="molecule type" value="Genomic_DNA"/>
</dbReference>
<comment type="similarity">
    <text evidence="1">Belongs to the cycloisomerase 2 family.</text>
</comment>
<name>A0A3R6VJF2_9LACO</name>
<dbReference type="Gene3D" id="2.130.10.10">
    <property type="entry name" value="YVTN repeat-like/Quinoprotein amine dehydrogenase"/>
    <property type="match status" value="1"/>
</dbReference>
<dbReference type="AlphaFoldDB" id="A0A3R6VJF2"/>
<dbReference type="InterPro" id="IPR015943">
    <property type="entry name" value="WD40/YVTN_repeat-like_dom_sf"/>
</dbReference>
<proteinExistence type="inferred from homology"/>
<evidence type="ECO:0000313" key="2">
    <source>
        <dbReference type="EMBL" id="RHW50175.1"/>
    </source>
</evidence>
<protein>
    <submittedName>
        <fullName evidence="2">6-phosphogluconolactonase</fullName>
    </submittedName>
</protein>
<dbReference type="PANTHER" id="PTHR30344:SF1">
    <property type="entry name" value="6-PHOSPHOGLUCONOLACTONASE"/>
    <property type="match status" value="1"/>
</dbReference>
<organism evidence="2 3">
    <name type="scientific">Bombilactobacillus bombi</name>
    <dbReference type="NCBI Taxonomy" id="1303590"/>
    <lineage>
        <taxon>Bacteria</taxon>
        <taxon>Bacillati</taxon>
        <taxon>Bacillota</taxon>
        <taxon>Bacilli</taxon>
        <taxon>Lactobacillales</taxon>
        <taxon>Lactobacillaceae</taxon>
        <taxon>Bombilactobacillus</taxon>
    </lineage>
</organism>
<dbReference type="SUPFAM" id="SSF51004">
    <property type="entry name" value="C-terminal (heme d1) domain of cytochrome cd1-nitrite reductase"/>
    <property type="match status" value="1"/>
</dbReference>
<reference evidence="2 3" key="1">
    <citation type="submission" date="2018-07" db="EMBL/GenBank/DDBJ databases">
        <title>Genome sequences of six Lactobacillus spp. isolated from bumble bee guts.</title>
        <authorList>
            <person name="Motta E.V.S."/>
            <person name="Moran N.A."/>
        </authorList>
    </citation>
    <scope>NUCLEOTIDE SEQUENCE [LARGE SCALE GENOMIC DNA]</scope>
    <source>
        <strain evidence="2 3">BI-1.1</strain>
    </source>
</reference>
<dbReference type="InterPro" id="IPR050282">
    <property type="entry name" value="Cycloisomerase_2"/>
</dbReference>